<feature type="transmembrane region" description="Helical" evidence="1">
    <location>
        <begin position="131"/>
        <end position="153"/>
    </location>
</feature>
<feature type="transmembrane region" description="Helical" evidence="1">
    <location>
        <begin position="160"/>
        <end position="180"/>
    </location>
</feature>
<sequence length="380" mass="41516">MSRLPGLDTLRAIAVLWVMLFHSYLVGGLGENFGVLERAGWMGVDLFFVLSGFLIGSQVFTALRDTGRLDVKAFYARRAFRILPAYAVVLGLYLAWPLWRETPLMQPAWQFVTFTFNLLFDAPQRYAFSHAWSLCVEEHFYLVFPLLAMLLAGRLTAARFIVLCAAMVAGGIALRAWLWQAQLGPLVGTDAPAGPPYLRYLYYPTYSRLDGLLAGVAVAACAVFRPAWLAGAQRRGGLVLPASALLLGGCVVFFDDGGRLGFWQNAVGYPLVALAMAGFVGVGAGGTWLARWRMPGAGWLARASYSLYLSHKGAFMLTVAVLGGRLDGYPGWRFLAFAVVVLAVGAALHYGVERPCLRWRERRSATLRGPRVIHGASAAD</sequence>
<organism evidence="3 4">
    <name type="scientific">Luteibacter yeojuensis</name>
    <dbReference type="NCBI Taxonomy" id="345309"/>
    <lineage>
        <taxon>Bacteria</taxon>
        <taxon>Pseudomonadati</taxon>
        <taxon>Pseudomonadota</taxon>
        <taxon>Gammaproteobacteria</taxon>
        <taxon>Lysobacterales</taxon>
        <taxon>Rhodanobacteraceae</taxon>
        <taxon>Luteibacter</taxon>
    </lineage>
</organism>
<feature type="transmembrane region" description="Helical" evidence="1">
    <location>
        <begin position="12"/>
        <end position="29"/>
    </location>
</feature>
<feature type="transmembrane region" description="Helical" evidence="1">
    <location>
        <begin position="41"/>
        <end position="63"/>
    </location>
</feature>
<evidence type="ECO:0000313" key="3">
    <source>
        <dbReference type="EMBL" id="KJV33332.1"/>
    </source>
</evidence>
<dbReference type="InterPro" id="IPR050879">
    <property type="entry name" value="Acyltransferase_3"/>
</dbReference>
<name>A0A0F3KQT2_9GAMM</name>
<gene>
    <name evidence="3" type="ORF">VI08_11155</name>
</gene>
<feature type="transmembrane region" description="Helical" evidence="1">
    <location>
        <begin position="200"/>
        <end position="224"/>
    </location>
</feature>
<evidence type="ECO:0000259" key="2">
    <source>
        <dbReference type="Pfam" id="PF01757"/>
    </source>
</evidence>
<feature type="transmembrane region" description="Helical" evidence="1">
    <location>
        <begin position="236"/>
        <end position="254"/>
    </location>
</feature>
<dbReference type="PANTHER" id="PTHR23028">
    <property type="entry name" value="ACETYLTRANSFERASE"/>
    <property type="match status" value="1"/>
</dbReference>
<feature type="transmembrane region" description="Helical" evidence="1">
    <location>
        <begin position="266"/>
        <end position="290"/>
    </location>
</feature>
<evidence type="ECO:0000256" key="1">
    <source>
        <dbReference type="SAM" id="Phobius"/>
    </source>
</evidence>
<dbReference type="GO" id="GO:0016747">
    <property type="term" value="F:acyltransferase activity, transferring groups other than amino-acyl groups"/>
    <property type="evidence" value="ECO:0007669"/>
    <property type="project" value="InterPro"/>
</dbReference>
<dbReference type="PATRIC" id="fig|345309.4.peg.1572"/>
<keyword evidence="1" id="KW-0812">Transmembrane</keyword>
<evidence type="ECO:0000313" key="4">
    <source>
        <dbReference type="Proteomes" id="UP000033651"/>
    </source>
</evidence>
<dbReference type="GO" id="GO:0016020">
    <property type="term" value="C:membrane"/>
    <property type="evidence" value="ECO:0007669"/>
    <property type="project" value="TreeGrafter"/>
</dbReference>
<dbReference type="PANTHER" id="PTHR23028:SF53">
    <property type="entry name" value="ACYL_TRANSF_3 DOMAIN-CONTAINING PROTEIN"/>
    <property type="match status" value="1"/>
</dbReference>
<dbReference type="InterPro" id="IPR002656">
    <property type="entry name" value="Acyl_transf_3_dom"/>
</dbReference>
<dbReference type="AlphaFoldDB" id="A0A0F3KQT2"/>
<reference evidence="3 4" key="1">
    <citation type="submission" date="2015-03" db="EMBL/GenBank/DDBJ databases">
        <title>Draft genome sequence of Luteibacter yeojuensis strain SU11.</title>
        <authorList>
            <person name="Sulaiman J."/>
            <person name="Priya K."/>
            <person name="Chan K.-G."/>
        </authorList>
    </citation>
    <scope>NUCLEOTIDE SEQUENCE [LARGE SCALE GENOMIC DNA]</scope>
    <source>
        <strain evidence="3 4">SU11</strain>
    </source>
</reference>
<protein>
    <recommendedName>
        <fullName evidence="2">Acyltransferase 3 domain-containing protein</fullName>
    </recommendedName>
</protein>
<dbReference type="EMBL" id="JZRB01000022">
    <property type="protein sequence ID" value="KJV33332.1"/>
    <property type="molecule type" value="Genomic_DNA"/>
</dbReference>
<accession>A0A0F3KQT2</accession>
<proteinExistence type="predicted"/>
<keyword evidence="1" id="KW-0472">Membrane</keyword>
<dbReference type="GO" id="GO:0009103">
    <property type="term" value="P:lipopolysaccharide biosynthetic process"/>
    <property type="evidence" value="ECO:0007669"/>
    <property type="project" value="TreeGrafter"/>
</dbReference>
<feature type="transmembrane region" description="Helical" evidence="1">
    <location>
        <begin position="302"/>
        <end position="322"/>
    </location>
</feature>
<feature type="transmembrane region" description="Helical" evidence="1">
    <location>
        <begin position="83"/>
        <end position="99"/>
    </location>
</feature>
<feature type="domain" description="Acyltransferase 3" evidence="2">
    <location>
        <begin position="5"/>
        <end position="348"/>
    </location>
</feature>
<feature type="transmembrane region" description="Helical" evidence="1">
    <location>
        <begin position="334"/>
        <end position="352"/>
    </location>
</feature>
<dbReference type="Proteomes" id="UP000033651">
    <property type="component" value="Unassembled WGS sequence"/>
</dbReference>
<keyword evidence="4" id="KW-1185">Reference proteome</keyword>
<dbReference type="Pfam" id="PF01757">
    <property type="entry name" value="Acyl_transf_3"/>
    <property type="match status" value="1"/>
</dbReference>
<keyword evidence="1" id="KW-1133">Transmembrane helix</keyword>
<comment type="caution">
    <text evidence="3">The sequence shown here is derived from an EMBL/GenBank/DDBJ whole genome shotgun (WGS) entry which is preliminary data.</text>
</comment>